<evidence type="ECO:0000256" key="6">
    <source>
        <dbReference type="ARBA" id="ARBA00016034"/>
    </source>
</evidence>
<keyword evidence="10" id="KW-0865">Zymogen</keyword>
<evidence type="ECO:0000256" key="13">
    <source>
        <dbReference type="ARBA" id="ARBA00031454"/>
    </source>
</evidence>
<evidence type="ECO:0000256" key="1">
    <source>
        <dbReference type="ARBA" id="ARBA00003975"/>
    </source>
</evidence>
<organism evidence="20 21">
    <name type="scientific">Mugilogobius chulae</name>
    <name type="common">yellowstripe goby</name>
    <dbReference type="NCBI Taxonomy" id="88201"/>
    <lineage>
        <taxon>Eukaryota</taxon>
        <taxon>Metazoa</taxon>
        <taxon>Chordata</taxon>
        <taxon>Craniata</taxon>
        <taxon>Vertebrata</taxon>
        <taxon>Euteleostomi</taxon>
        <taxon>Actinopterygii</taxon>
        <taxon>Neopterygii</taxon>
        <taxon>Teleostei</taxon>
        <taxon>Neoteleostei</taxon>
        <taxon>Acanthomorphata</taxon>
        <taxon>Gobiaria</taxon>
        <taxon>Gobiiformes</taxon>
        <taxon>Gobioidei</taxon>
        <taxon>Gobiidae</taxon>
        <taxon>Gobionellinae</taxon>
        <taxon>Mugilogobius</taxon>
    </lineage>
</organism>
<dbReference type="CDD" id="cd09232">
    <property type="entry name" value="Snurportin-1_C"/>
    <property type="match status" value="1"/>
</dbReference>
<dbReference type="InterPro" id="IPR047857">
    <property type="entry name" value="Snurportin1_C"/>
</dbReference>
<protein>
    <recommendedName>
        <fullName evidence="6">Snurportin-1</fullName>
        <ecNumber evidence="15">3.4.21.4</ecNumber>
    </recommendedName>
    <alternativeName>
        <fullName evidence="13">RNA U transporter 1</fullName>
    </alternativeName>
</protein>
<accession>A0AAW0N699</accession>
<keyword evidence="9" id="KW-0694">RNA-binding</keyword>
<evidence type="ECO:0000256" key="12">
    <source>
        <dbReference type="ARBA" id="ARBA00023242"/>
    </source>
</evidence>
<name>A0AAW0N699_9GOBI</name>
<dbReference type="GO" id="GO:0005634">
    <property type="term" value="C:nucleus"/>
    <property type="evidence" value="ECO:0007669"/>
    <property type="project" value="UniProtKB-SubCell"/>
</dbReference>
<evidence type="ECO:0000256" key="7">
    <source>
        <dbReference type="ARBA" id="ARBA00022448"/>
    </source>
</evidence>
<keyword evidence="7 16" id="KW-0813">Transport</keyword>
<dbReference type="GO" id="GO:0061608">
    <property type="term" value="F:nuclear import signal receptor activity"/>
    <property type="evidence" value="ECO:0007669"/>
    <property type="project" value="InterPro"/>
</dbReference>
<dbReference type="GO" id="GO:0003723">
    <property type="term" value="F:RNA binding"/>
    <property type="evidence" value="ECO:0007669"/>
    <property type="project" value="UniProtKB-KW"/>
</dbReference>
<evidence type="ECO:0000256" key="16">
    <source>
        <dbReference type="PROSITE-ProRule" id="PRU00561"/>
    </source>
</evidence>
<evidence type="ECO:0000256" key="3">
    <source>
        <dbReference type="ARBA" id="ARBA00004239"/>
    </source>
</evidence>
<dbReference type="GO" id="GO:0005576">
    <property type="term" value="C:extracellular region"/>
    <property type="evidence" value="ECO:0007669"/>
    <property type="project" value="UniProtKB-SubCell"/>
</dbReference>
<dbReference type="EC" id="3.4.21.4" evidence="15"/>
<dbReference type="PANTHER" id="PTHR13403">
    <property type="entry name" value="SNURPORTIN1 RNUT1 PROTEIN RNA, U TRANSPORTER 1"/>
    <property type="match status" value="1"/>
</dbReference>
<dbReference type="SUPFAM" id="SSF50494">
    <property type="entry name" value="Trypsin-like serine proteases"/>
    <property type="match status" value="2"/>
</dbReference>
<evidence type="ECO:0000256" key="17">
    <source>
        <dbReference type="SAM" id="MobiDB-lite"/>
    </source>
</evidence>
<evidence type="ECO:0000256" key="4">
    <source>
        <dbReference type="ARBA" id="ARBA00004496"/>
    </source>
</evidence>
<dbReference type="SUPFAM" id="SSF56091">
    <property type="entry name" value="DNA ligase/mRNA capping enzyme, catalytic domain"/>
    <property type="match status" value="1"/>
</dbReference>
<dbReference type="PROSITE" id="PS51214">
    <property type="entry name" value="IBB"/>
    <property type="match status" value="1"/>
</dbReference>
<evidence type="ECO:0000259" key="18">
    <source>
        <dbReference type="PROSITE" id="PS50240"/>
    </source>
</evidence>
<dbReference type="EMBL" id="JBBPFD010000017">
    <property type="protein sequence ID" value="KAK7891791.1"/>
    <property type="molecule type" value="Genomic_DNA"/>
</dbReference>
<dbReference type="Pfam" id="PF21974">
    <property type="entry name" value="SPN1_m3Gcap_bd"/>
    <property type="match status" value="1"/>
</dbReference>
<dbReference type="InterPro" id="IPR024721">
    <property type="entry name" value="Snurportin-1_N"/>
</dbReference>
<keyword evidence="8" id="KW-0963">Cytoplasm</keyword>
<dbReference type="SMART" id="SM00020">
    <property type="entry name" value="Tryp_SPc"/>
    <property type="match status" value="2"/>
</dbReference>
<evidence type="ECO:0000313" key="21">
    <source>
        <dbReference type="Proteomes" id="UP001460270"/>
    </source>
</evidence>
<evidence type="ECO:0000256" key="2">
    <source>
        <dbReference type="ARBA" id="ARBA00004123"/>
    </source>
</evidence>
<feature type="compositionally biased region" description="Acidic residues" evidence="17">
    <location>
        <begin position="613"/>
        <end position="625"/>
    </location>
</feature>
<feature type="region of interest" description="Disordered" evidence="17">
    <location>
        <begin position="589"/>
        <end position="628"/>
    </location>
</feature>
<comment type="similarity">
    <text evidence="5">Belongs to the snurportin family.</text>
</comment>
<feature type="domain" description="IBB" evidence="19">
    <location>
        <begin position="532"/>
        <end position="594"/>
    </location>
</feature>
<dbReference type="CDD" id="cd00190">
    <property type="entry name" value="Tryp_SPc"/>
    <property type="match status" value="1"/>
</dbReference>
<proteinExistence type="inferred from homology"/>
<comment type="caution">
    <text evidence="20">The sequence shown here is derived from an EMBL/GenBank/DDBJ whole genome shotgun (WGS) entry which is preliminary data.</text>
</comment>
<dbReference type="GO" id="GO:0006606">
    <property type="term" value="P:protein import into nucleus"/>
    <property type="evidence" value="ECO:0007669"/>
    <property type="project" value="InterPro"/>
</dbReference>
<dbReference type="PROSITE" id="PS50240">
    <property type="entry name" value="TRYPSIN_DOM"/>
    <property type="match status" value="2"/>
</dbReference>
<dbReference type="FunFam" id="2.40.10.10:FF:000005">
    <property type="entry name" value="Serine protease 37"/>
    <property type="match status" value="1"/>
</dbReference>
<evidence type="ECO:0000256" key="15">
    <source>
        <dbReference type="ARBA" id="ARBA00038868"/>
    </source>
</evidence>
<dbReference type="Gene3D" id="2.40.10.10">
    <property type="entry name" value="Trypsin-like serine proteases"/>
    <property type="match status" value="4"/>
</dbReference>
<dbReference type="Pfam" id="PF00089">
    <property type="entry name" value="Trypsin"/>
    <property type="match status" value="2"/>
</dbReference>
<comment type="subcellular location">
    <subcellularLocation>
        <location evidence="4">Cytoplasm</location>
    </subcellularLocation>
    <subcellularLocation>
        <location evidence="2">Nucleus</location>
    </subcellularLocation>
    <subcellularLocation>
        <location evidence="3">Secreted</location>
        <location evidence="3">Extracellular space</location>
    </subcellularLocation>
</comment>
<evidence type="ECO:0000256" key="5">
    <source>
        <dbReference type="ARBA" id="ARBA00007540"/>
    </source>
</evidence>
<keyword evidence="12" id="KW-0539">Nucleus</keyword>
<dbReference type="Gene3D" id="3.30.470.30">
    <property type="entry name" value="DNA ligase/mRNA capping enzyme"/>
    <property type="match status" value="1"/>
</dbReference>
<dbReference type="GO" id="GO:0061015">
    <property type="term" value="P:snRNA import into nucleus"/>
    <property type="evidence" value="ECO:0007669"/>
    <property type="project" value="InterPro"/>
</dbReference>
<dbReference type="GO" id="GO:0006508">
    <property type="term" value="P:proteolysis"/>
    <property type="evidence" value="ECO:0007669"/>
    <property type="project" value="InterPro"/>
</dbReference>
<evidence type="ECO:0000259" key="19">
    <source>
        <dbReference type="PROSITE" id="PS51214"/>
    </source>
</evidence>
<dbReference type="GO" id="GO:0004252">
    <property type="term" value="F:serine-type endopeptidase activity"/>
    <property type="evidence" value="ECO:0007669"/>
    <property type="project" value="UniProtKB-EC"/>
</dbReference>
<reference evidence="21" key="1">
    <citation type="submission" date="2024-04" db="EMBL/GenBank/DDBJ databases">
        <title>Salinicola lusitanus LLJ914,a marine bacterium isolated from the Okinawa Trough.</title>
        <authorList>
            <person name="Li J."/>
        </authorList>
    </citation>
    <scope>NUCLEOTIDE SEQUENCE [LARGE SCALE GENOMIC DNA]</scope>
</reference>
<dbReference type="AlphaFoldDB" id="A0AAW0N699"/>
<dbReference type="InterPro" id="IPR001254">
    <property type="entry name" value="Trypsin_dom"/>
</dbReference>
<gene>
    <name evidence="20" type="ORF">WMY93_023754</name>
</gene>
<dbReference type="InterPro" id="IPR009003">
    <property type="entry name" value="Peptidase_S1_PA"/>
</dbReference>
<keyword evidence="11" id="KW-1015">Disulfide bond</keyword>
<dbReference type="PANTHER" id="PTHR13403:SF6">
    <property type="entry name" value="SNURPORTIN-1"/>
    <property type="match status" value="1"/>
</dbReference>
<dbReference type="Proteomes" id="UP001460270">
    <property type="component" value="Unassembled WGS sequence"/>
</dbReference>
<dbReference type="GO" id="GO:0005737">
    <property type="term" value="C:cytoplasm"/>
    <property type="evidence" value="ECO:0007669"/>
    <property type="project" value="UniProtKB-SubCell"/>
</dbReference>
<sequence>MVLDVFAGTWDTGLKIGTVPGSSAMSLRSATRFISYDDIVGASMLLSSEVKPHSRPYMVLVEYLRSAGDITYCSGFLLRDNFVLTAAQCRGRSYKVFLGMHDIRKQDNTQKISVEQICPSENFDEYTLRYDVMLLRLSSKAQLSSKVSTIAVAGPEDPVPHSCSSAGWGKTDKYGGSLSPVLMETNGTLCPCEQPDDDCYFYCSEGGDWNGALISGSPLVCENGKVYGMLAGIMESSKRVYMFVELQSMKQLIDQTINMIKIPFLWHLYFALCRWTQATNNDRGNRLHPRNIATFYRPIQTLHGAGGEFTVNVRCCGFLLKDNFVLTAAQCRGSFYNVLLGMHDNRKQDNVQKMFVEQFFPSDNYDKDTFRYDVMLLKLSSKAQLSSNVSTIAVAGPEDPVPHSCSSAGWGRIHKYGPSSPVLMETYVTLCPCEQPDNNCYFYCTEGGGGIEVLISGSPLVCENGKVYGMLYSGSPLVCENGKVYGTLRRSRSFSAHEEDPTWRTSFSICCSFTPRFPQSPMDDLTQALSASFAVSRDPNSTAAPHPRLAQYKSKYSVLEQSERRRRFLELQKTKRLNYVNHARRLADGDWTGADSDEEEQKQQQQQPRDVPVEEEEQEGEEDMEVEKRKLPKHYANQLMLSEWLVDVPAELSSDWLLVVCPVGKRSLIVASKGSTAAYTKSGYCVSRFPSLLPGGNRHNSAMGKDYTILDCIYSEVDRTYYILDVMCWRGHPVYDCPTEFRFYWLQSKVQETEGLSEIAKRNPFRFVSLQSTDCSAESIHKCLAAEYSYTVDGLLFYHRQTHYTPGSTPLVGWLRPYMVADILGMDVPADL</sequence>
<feature type="domain" description="Peptidase S1" evidence="18">
    <location>
        <begin position="39"/>
        <end position="281"/>
    </location>
</feature>
<evidence type="ECO:0000256" key="8">
    <source>
        <dbReference type="ARBA" id="ARBA00022490"/>
    </source>
</evidence>
<keyword evidence="21" id="KW-1185">Reference proteome</keyword>
<evidence type="ECO:0000256" key="11">
    <source>
        <dbReference type="ARBA" id="ARBA00023157"/>
    </source>
</evidence>
<dbReference type="InterPro" id="IPR017336">
    <property type="entry name" value="Snurportin-1"/>
</dbReference>
<feature type="domain" description="Peptidase S1" evidence="18">
    <location>
        <begin position="309"/>
        <end position="503"/>
    </location>
</feature>
<evidence type="ECO:0000256" key="14">
    <source>
        <dbReference type="ARBA" id="ARBA00036320"/>
    </source>
</evidence>
<evidence type="ECO:0000313" key="20">
    <source>
        <dbReference type="EMBL" id="KAK7891791.1"/>
    </source>
</evidence>
<comment type="function">
    <text evidence="1">Functions as an U snRNP-specific nuclear import adapter. Involved in the trimethylguanosine (m3G)-cap-dependent nuclear import of U snRNPs. Binds specifically to the terminal m3G-cap U snRNAs.</text>
</comment>
<dbReference type="Pfam" id="PF11538">
    <property type="entry name" value="Snurportin1"/>
    <property type="match status" value="1"/>
</dbReference>
<dbReference type="InterPro" id="IPR002652">
    <property type="entry name" value="Importin-a_IBB"/>
</dbReference>
<comment type="catalytic activity">
    <reaction evidence="14">
        <text>Preferential cleavage: Arg-|-Xaa, Lys-|-Xaa.</text>
        <dbReference type="EC" id="3.4.21.4"/>
    </reaction>
</comment>
<dbReference type="InterPro" id="IPR043504">
    <property type="entry name" value="Peptidase_S1_PA_chymotrypsin"/>
</dbReference>
<evidence type="ECO:0000256" key="9">
    <source>
        <dbReference type="ARBA" id="ARBA00022884"/>
    </source>
</evidence>
<evidence type="ECO:0000256" key="10">
    <source>
        <dbReference type="ARBA" id="ARBA00023145"/>
    </source>
</evidence>